<dbReference type="Proteomes" id="UP000256257">
    <property type="component" value="Unassembled WGS sequence"/>
</dbReference>
<accession>A0A3D9AL38</accession>
<comment type="caution">
    <text evidence="1">The sequence shown here is derived from an EMBL/GenBank/DDBJ whole genome shotgun (WGS) entry which is preliminary data.</text>
</comment>
<organism evidence="1 2">
    <name type="scientific">Chryseobacterium pennipullorum</name>
    <dbReference type="NCBI Taxonomy" id="2258963"/>
    <lineage>
        <taxon>Bacteria</taxon>
        <taxon>Pseudomonadati</taxon>
        <taxon>Bacteroidota</taxon>
        <taxon>Flavobacteriia</taxon>
        <taxon>Flavobacteriales</taxon>
        <taxon>Weeksellaceae</taxon>
        <taxon>Chryseobacterium group</taxon>
        <taxon>Chryseobacterium</taxon>
    </lineage>
</organism>
<evidence type="ECO:0000313" key="1">
    <source>
        <dbReference type="EMBL" id="REC41991.1"/>
    </source>
</evidence>
<dbReference type="AlphaFoldDB" id="A0A3D9AL38"/>
<gene>
    <name evidence="1" type="ORF">DRF67_20865</name>
</gene>
<reference evidence="1 2" key="1">
    <citation type="submission" date="2018-06" db="EMBL/GenBank/DDBJ databases">
        <title>Novel Chryseobacterium species.</title>
        <authorList>
            <person name="Newman J."/>
            <person name="Hugo C."/>
            <person name="Oosthuizen L."/>
            <person name="Charimba G."/>
        </authorList>
    </citation>
    <scope>NUCLEOTIDE SEQUENCE [LARGE SCALE GENOMIC DNA]</scope>
    <source>
        <strain evidence="1 2">7_F195</strain>
    </source>
</reference>
<name>A0A3D9AL38_9FLAO</name>
<sequence length="55" mass="6645">VQFPYKKDLIEEAKLRIKLYENLSPKDKISINFNKNYGENLYLEDHKRVKGMMLK</sequence>
<protein>
    <submittedName>
        <fullName evidence="1">Ankyrin repeat domain-containing protein</fullName>
    </submittedName>
</protein>
<keyword evidence="2" id="KW-1185">Reference proteome</keyword>
<feature type="non-terminal residue" evidence="1">
    <location>
        <position position="1"/>
    </location>
</feature>
<proteinExistence type="predicted"/>
<dbReference type="EMBL" id="QNVV01000032">
    <property type="protein sequence ID" value="REC41991.1"/>
    <property type="molecule type" value="Genomic_DNA"/>
</dbReference>
<evidence type="ECO:0000313" key="2">
    <source>
        <dbReference type="Proteomes" id="UP000256257"/>
    </source>
</evidence>